<dbReference type="EMBL" id="PKSL01000071">
    <property type="protein sequence ID" value="POW07766.1"/>
    <property type="molecule type" value="Genomic_DNA"/>
</dbReference>
<accession>A0A2S4VDY7</accession>
<keyword evidence="3" id="KW-1185">Reference proteome</keyword>
<organism evidence="2 3">
    <name type="scientific">Puccinia striiformis</name>
    <dbReference type="NCBI Taxonomy" id="27350"/>
    <lineage>
        <taxon>Eukaryota</taxon>
        <taxon>Fungi</taxon>
        <taxon>Dikarya</taxon>
        <taxon>Basidiomycota</taxon>
        <taxon>Pucciniomycotina</taxon>
        <taxon>Pucciniomycetes</taxon>
        <taxon>Pucciniales</taxon>
        <taxon>Pucciniaceae</taxon>
        <taxon>Puccinia</taxon>
    </lineage>
</organism>
<reference evidence="2" key="1">
    <citation type="submission" date="2017-12" db="EMBL/GenBank/DDBJ databases">
        <title>Gene loss provides genomic basis for host adaptation in cereal stripe rust fungi.</title>
        <authorList>
            <person name="Xia C."/>
        </authorList>
    </citation>
    <scope>NUCLEOTIDE SEQUENCE [LARGE SCALE GENOMIC DNA]</scope>
    <source>
        <strain evidence="2">93-210</strain>
    </source>
</reference>
<feature type="region of interest" description="Disordered" evidence="1">
    <location>
        <begin position="1"/>
        <end position="90"/>
    </location>
</feature>
<sequence>MNGPDSDLNPDEQSIVSDLPDTPSALKGDVEQASVAAAAEPSGSDVPDAPSAPKAEEGPASITVAVEPSVSDAPDASSAPEVDPGGMSSSCKAQDSIYLHARLKVLTFFPPRPKETVAAAAELLTEAEVEEILHTLMTMGIFHGFLTAAKFEQVYQTLRGTHHFSIPIDMRYRVTPDGSGLVAGDYTLRAIHKQWCVGDYGQIGHYFPDFIAFQDMGFDLSSNVGGLIEYVRCAPGNVGKANVGFLKVNDDLWTLIYQVHAIAGRNQA</sequence>
<evidence type="ECO:0000256" key="1">
    <source>
        <dbReference type="SAM" id="MobiDB-lite"/>
    </source>
</evidence>
<feature type="compositionally biased region" description="Low complexity" evidence="1">
    <location>
        <begin position="67"/>
        <end position="84"/>
    </location>
</feature>
<proteinExistence type="predicted"/>
<dbReference type="Proteomes" id="UP000239156">
    <property type="component" value="Unassembled WGS sequence"/>
</dbReference>
<comment type="caution">
    <text evidence="2">The sequence shown here is derived from an EMBL/GenBank/DDBJ whole genome shotgun (WGS) entry which is preliminary data.</text>
</comment>
<protein>
    <submittedName>
        <fullName evidence="2">Uncharacterized protein</fullName>
    </submittedName>
</protein>
<evidence type="ECO:0000313" key="2">
    <source>
        <dbReference type="EMBL" id="POW07766.1"/>
    </source>
</evidence>
<dbReference type="VEuPathDB" id="FungiDB:PSTT_08045"/>
<evidence type="ECO:0000313" key="3">
    <source>
        <dbReference type="Proteomes" id="UP000239156"/>
    </source>
</evidence>
<name>A0A2S4VDY7_9BASI</name>
<gene>
    <name evidence="2" type="ORF">PSTT_08045</name>
</gene>
<dbReference type="AlphaFoldDB" id="A0A2S4VDY7"/>
<dbReference type="VEuPathDB" id="FungiDB:PSHT_16070"/>